<dbReference type="InterPro" id="IPR014719">
    <property type="entry name" value="Ribosomal_bL12_C/ClpS-like"/>
</dbReference>
<comment type="similarity">
    <text evidence="1">Belongs to the bacterial ribosomal protein bL12 family.</text>
</comment>
<dbReference type="Pfam" id="PF16320">
    <property type="entry name" value="Ribosomal_L12_N"/>
    <property type="match status" value="1"/>
</dbReference>
<dbReference type="PANTHER" id="PTHR45987:SF4">
    <property type="entry name" value="LARGE RIBOSOMAL SUBUNIT PROTEIN BL12M"/>
    <property type="match status" value="1"/>
</dbReference>
<feature type="domain" description="Large ribosomal subunit protein bL12 C-terminal" evidence="4">
    <location>
        <begin position="66"/>
        <end position="134"/>
    </location>
</feature>
<dbReference type="GO" id="GO:0003729">
    <property type="term" value="F:mRNA binding"/>
    <property type="evidence" value="ECO:0007669"/>
    <property type="project" value="TreeGrafter"/>
</dbReference>
<keyword evidence="2 6" id="KW-0689">Ribosomal protein</keyword>
<evidence type="ECO:0000259" key="5">
    <source>
        <dbReference type="Pfam" id="PF16320"/>
    </source>
</evidence>
<dbReference type="InterPro" id="IPR036235">
    <property type="entry name" value="Ribosomal_bL12_oligo_N_sf"/>
</dbReference>
<name>A0A6G1SE30_9ACAR</name>
<gene>
    <name evidence="6" type="primary">MRPL12</name>
    <name evidence="6" type="ORF">g.3607</name>
</gene>
<feature type="domain" description="Large ribosomal subunit protein bL12 oligomerization" evidence="5">
    <location>
        <begin position="6"/>
        <end position="50"/>
    </location>
</feature>
<protein>
    <submittedName>
        <fullName evidence="6">39S ribosomal protein L12, mitochondrial</fullName>
    </submittedName>
</protein>
<evidence type="ECO:0000313" key="6">
    <source>
        <dbReference type="EMBL" id="MDE48212.1"/>
    </source>
</evidence>
<dbReference type="GO" id="GO:0006412">
    <property type="term" value="P:translation"/>
    <property type="evidence" value="ECO:0007669"/>
    <property type="project" value="InterPro"/>
</dbReference>
<dbReference type="GO" id="GO:0005762">
    <property type="term" value="C:mitochondrial large ribosomal subunit"/>
    <property type="evidence" value="ECO:0007669"/>
    <property type="project" value="TreeGrafter"/>
</dbReference>
<accession>A0A6G1SE30</accession>
<dbReference type="GO" id="GO:0003735">
    <property type="term" value="F:structural constituent of ribosome"/>
    <property type="evidence" value="ECO:0007669"/>
    <property type="project" value="InterPro"/>
</dbReference>
<evidence type="ECO:0000256" key="3">
    <source>
        <dbReference type="ARBA" id="ARBA00023274"/>
    </source>
</evidence>
<dbReference type="CDD" id="cd00387">
    <property type="entry name" value="Ribosomal_L7_L12"/>
    <property type="match status" value="1"/>
</dbReference>
<dbReference type="AlphaFoldDB" id="A0A6G1SE30"/>
<evidence type="ECO:0000256" key="2">
    <source>
        <dbReference type="ARBA" id="ARBA00022980"/>
    </source>
</evidence>
<evidence type="ECO:0000259" key="4">
    <source>
        <dbReference type="Pfam" id="PF00542"/>
    </source>
</evidence>
<dbReference type="FunFam" id="3.30.1390.10:FF:000001">
    <property type="entry name" value="50S ribosomal protein L7/L12"/>
    <property type="match status" value="1"/>
</dbReference>
<dbReference type="EMBL" id="GGYP01003441">
    <property type="protein sequence ID" value="MDE48212.1"/>
    <property type="molecule type" value="Transcribed_RNA"/>
</dbReference>
<dbReference type="InterPro" id="IPR008932">
    <property type="entry name" value="Ribosomal_bL12_oligo"/>
</dbReference>
<reference evidence="6" key="1">
    <citation type="submission" date="2018-10" db="EMBL/GenBank/DDBJ databases">
        <title>Transcriptome assembly of Aceria tosichella (Wheat curl mite) Type 2.</title>
        <authorList>
            <person name="Scully E.D."/>
            <person name="Geib S.M."/>
            <person name="Palmer N.A."/>
            <person name="Gupta A.K."/>
            <person name="Sarath G."/>
            <person name="Tatineni S."/>
        </authorList>
    </citation>
    <scope>NUCLEOTIDE SEQUENCE</scope>
    <source>
        <strain evidence="6">LincolnNE</strain>
    </source>
</reference>
<dbReference type="InterPro" id="IPR000206">
    <property type="entry name" value="Ribosomal_bL12"/>
</dbReference>
<dbReference type="Pfam" id="PF00542">
    <property type="entry name" value="Ribosomal_L12"/>
    <property type="match status" value="1"/>
</dbReference>
<dbReference type="SUPFAM" id="SSF54736">
    <property type="entry name" value="ClpS-like"/>
    <property type="match status" value="1"/>
</dbReference>
<organism evidence="6">
    <name type="scientific">Aceria tosichella</name>
    <name type="common">wheat curl mite</name>
    <dbReference type="NCBI Taxonomy" id="561515"/>
    <lineage>
        <taxon>Eukaryota</taxon>
        <taxon>Metazoa</taxon>
        <taxon>Ecdysozoa</taxon>
        <taxon>Arthropoda</taxon>
        <taxon>Chelicerata</taxon>
        <taxon>Arachnida</taxon>
        <taxon>Acari</taxon>
        <taxon>Acariformes</taxon>
        <taxon>Trombidiformes</taxon>
        <taxon>Prostigmata</taxon>
        <taxon>Eupodina</taxon>
        <taxon>Eriophyoidea</taxon>
        <taxon>Eriophyidae</taxon>
        <taxon>Eriophyinae</taxon>
        <taxon>Aceriini</taxon>
        <taxon>Aceria</taxon>
    </lineage>
</organism>
<evidence type="ECO:0000256" key="1">
    <source>
        <dbReference type="ARBA" id="ARBA00007197"/>
    </source>
</evidence>
<dbReference type="PANTHER" id="PTHR45987">
    <property type="entry name" value="39S RIBOSOMAL PROTEIN L12"/>
    <property type="match status" value="1"/>
</dbReference>
<sequence>MSAGRIKAIVDQISQLKFFEVTLLNEALKKELKIPDVQRVVASGATQAAGQTEDEGVAKAGVKSSFTLKLTKFDETKKVALIKEIKKLVEGINLVEAKRFVEECPKIIKSNLTKEEAEALQKQLEGAGGVVKLE</sequence>
<dbReference type="Gene3D" id="3.30.1390.10">
    <property type="match status" value="1"/>
</dbReference>
<keyword evidence="3" id="KW-0687">Ribonucleoprotein</keyword>
<dbReference type="SUPFAM" id="SSF48300">
    <property type="entry name" value="Ribosomal protein L7/12, oligomerisation (N-terminal) domain"/>
    <property type="match status" value="1"/>
</dbReference>
<proteinExistence type="inferred from homology"/>
<dbReference type="InterPro" id="IPR013823">
    <property type="entry name" value="Ribosomal_bL12_C"/>
</dbReference>